<feature type="active site" evidence="3">
    <location>
        <position position="136"/>
    </location>
</feature>
<evidence type="ECO:0000256" key="1">
    <source>
        <dbReference type="ARBA" id="ARBA00000073"/>
    </source>
</evidence>
<dbReference type="EMBL" id="DWYZ01000217">
    <property type="protein sequence ID" value="HJB29468.1"/>
    <property type="molecule type" value="Genomic_DNA"/>
</dbReference>
<accession>A0A9D2LUJ2</accession>
<reference evidence="6" key="2">
    <citation type="submission" date="2021-04" db="EMBL/GenBank/DDBJ databases">
        <authorList>
            <person name="Gilroy R."/>
        </authorList>
    </citation>
    <scope>NUCLEOTIDE SEQUENCE</scope>
    <source>
        <strain evidence="6">ChiSjej1B19-5720</strain>
    </source>
</reference>
<dbReference type="GO" id="GO:0000455">
    <property type="term" value="P:enzyme-directed rRNA pseudouridine synthesis"/>
    <property type="evidence" value="ECO:0007669"/>
    <property type="project" value="TreeGrafter"/>
</dbReference>
<evidence type="ECO:0000256" key="3">
    <source>
        <dbReference type="PIRSR" id="PIRSR606225-1"/>
    </source>
</evidence>
<comment type="catalytic activity">
    <reaction evidence="1 4">
        <text>a uridine in RNA = a pseudouridine in RNA</text>
        <dbReference type="Rhea" id="RHEA:48348"/>
        <dbReference type="Rhea" id="RHEA-COMP:12068"/>
        <dbReference type="Rhea" id="RHEA-COMP:12069"/>
        <dbReference type="ChEBI" id="CHEBI:65314"/>
        <dbReference type="ChEBI" id="CHEBI:65315"/>
    </reaction>
</comment>
<dbReference type="Proteomes" id="UP000823842">
    <property type="component" value="Unassembled WGS sequence"/>
</dbReference>
<comment type="similarity">
    <text evidence="2 4">Belongs to the pseudouridine synthase RluA family.</text>
</comment>
<dbReference type="CDD" id="cd02869">
    <property type="entry name" value="PseudoU_synth_RluA_like"/>
    <property type="match status" value="1"/>
</dbReference>
<evidence type="ECO:0000313" key="7">
    <source>
        <dbReference type="Proteomes" id="UP000823842"/>
    </source>
</evidence>
<evidence type="ECO:0000256" key="4">
    <source>
        <dbReference type="RuleBase" id="RU362028"/>
    </source>
</evidence>
<organism evidence="6 7">
    <name type="scientific">Candidatus Blautia faecavium</name>
    <dbReference type="NCBI Taxonomy" id="2838487"/>
    <lineage>
        <taxon>Bacteria</taxon>
        <taxon>Bacillati</taxon>
        <taxon>Bacillota</taxon>
        <taxon>Clostridia</taxon>
        <taxon>Lachnospirales</taxon>
        <taxon>Lachnospiraceae</taxon>
        <taxon>Blautia</taxon>
    </lineage>
</organism>
<dbReference type="InterPro" id="IPR020103">
    <property type="entry name" value="PsdUridine_synth_cat_dom_sf"/>
</dbReference>
<dbReference type="NCBIfam" id="TIGR00005">
    <property type="entry name" value="rluA_subfam"/>
    <property type="match status" value="1"/>
</dbReference>
<dbReference type="Pfam" id="PF00849">
    <property type="entry name" value="PseudoU_synth_2"/>
    <property type="match status" value="1"/>
</dbReference>
<dbReference type="AlphaFoldDB" id="A0A9D2LUJ2"/>
<dbReference type="Gene3D" id="3.30.2350.10">
    <property type="entry name" value="Pseudouridine synthase"/>
    <property type="match status" value="1"/>
</dbReference>
<feature type="domain" description="Pseudouridine synthase RsuA/RluA-like" evidence="5">
    <location>
        <begin position="89"/>
        <end position="239"/>
    </location>
</feature>
<dbReference type="InterPro" id="IPR050188">
    <property type="entry name" value="RluA_PseudoU_synthase"/>
</dbReference>
<evidence type="ECO:0000259" key="5">
    <source>
        <dbReference type="Pfam" id="PF00849"/>
    </source>
</evidence>
<keyword evidence="4" id="KW-0413">Isomerase</keyword>
<gene>
    <name evidence="6" type="ORF">IAA06_11845</name>
</gene>
<name>A0A9D2LUJ2_9FIRM</name>
<dbReference type="GO" id="GO:0140098">
    <property type="term" value="F:catalytic activity, acting on RNA"/>
    <property type="evidence" value="ECO:0007669"/>
    <property type="project" value="UniProtKB-ARBA"/>
</dbReference>
<reference evidence="6" key="1">
    <citation type="journal article" date="2021" name="PeerJ">
        <title>Extensive microbial diversity within the chicken gut microbiome revealed by metagenomics and culture.</title>
        <authorList>
            <person name="Gilroy R."/>
            <person name="Ravi A."/>
            <person name="Getino M."/>
            <person name="Pursley I."/>
            <person name="Horton D.L."/>
            <person name="Alikhan N.F."/>
            <person name="Baker D."/>
            <person name="Gharbi K."/>
            <person name="Hall N."/>
            <person name="Watson M."/>
            <person name="Adriaenssens E.M."/>
            <person name="Foster-Nyarko E."/>
            <person name="Jarju S."/>
            <person name="Secka A."/>
            <person name="Antonio M."/>
            <person name="Oren A."/>
            <person name="Chaudhuri R.R."/>
            <person name="La Ragione R."/>
            <person name="Hildebrand F."/>
            <person name="Pallen M.J."/>
        </authorList>
    </citation>
    <scope>NUCLEOTIDE SEQUENCE</scope>
    <source>
        <strain evidence="6">ChiSjej1B19-5720</strain>
    </source>
</reference>
<dbReference type="InterPro" id="IPR006145">
    <property type="entry name" value="PsdUridine_synth_RsuA/RluA"/>
</dbReference>
<evidence type="ECO:0000313" key="6">
    <source>
        <dbReference type="EMBL" id="HJB29468.1"/>
    </source>
</evidence>
<dbReference type="InterPro" id="IPR006224">
    <property type="entry name" value="PsdUridine_synth_RluA-like_CS"/>
</dbReference>
<comment type="caution">
    <text evidence="6">The sequence shown here is derived from an EMBL/GenBank/DDBJ whole genome shotgun (WGS) entry which is preliminary data.</text>
</comment>
<dbReference type="PROSITE" id="PS01129">
    <property type="entry name" value="PSI_RLU"/>
    <property type="match status" value="1"/>
</dbReference>
<proteinExistence type="inferred from homology"/>
<dbReference type="PANTHER" id="PTHR21600">
    <property type="entry name" value="MITOCHONDRIAL RNA PSEUDOURIDINE SYNTHASE"/>
    <property type="match status" value="1"/>
</dbReference>
<dbReference type="GO" id="GO:0003723">
    <property type="term" value="F:RNA binding"/>
    <property type="evidence" value="ECO:0007669"/>
    <property type="project" value="InterPro"/>
</dbReference>
<dbReference type="GO" id="GO:0009982">
    <property type="term" value="F:pseudouridine synthase activity"/>
    <property type="evidence" value="ECO:0007669"/>
    <property type="project" value="InterPro"/>
</dbReference>
<dbReference type="InterPro" id="IPR006225">
    <property type="entry name" value="PsdUridine_synth_RluC/D"/>
</dbReference>
<sequence>MQRIFEYTVTSPEQGMSVLEYLKKQGFSRHILSSMKADPGAISLNGTRAYGRTELSLGDRLSVRLMETQSSENILPTPMELQILFEDQDILVLNKPADTPIHPSIGNYTNTLANGVAYYYAKKGEPFVYRCINRLDRDTTGALILAKNALSAAILSQQMADRQIKRTYLAIVQGILPKEGVINAPIARAEGSVMEREVNFQKGEPAVTHYQCLETKNGCSLAELHLETGRTHQIRVHMKYIGHPLPGDYLYNPVYDRIKRQPLHSYQLNFFHPITKKPMLFTAPVPSDFKNAFIND</sequence>
<dbReference type="PANTHER" id="PTHR21600:SF87">
    <property type="entry name" value="RNA PSEUDOURIDYLATE SYNTHASE DOMAIN-CONTAINING PROTEIN 1"/>
    <property type="match status" value="1"/>
</dbReference>
<dbReference type="EC" id="5.4.99.-" evidence="4"/>
<evidence type="ECO:0000256" key="2">
    <source>
        <dbReference type="ARBA" id="ARBA00010876"/>
    </source>
</evidence>
<protein>
    <recommendedName>
        <fullName evidence="4">Pseudouridine synthase</fullName>
        <ecNumber evidence="4">5.4.99.-</ecNumber>
    </recommendedName>
</protein>
<dbReference type="SUPFAM" id="SSF55120">
    <property type="entry name" value="Pseudouridine synthase"/>
    <property type="match status" value="1"/>
</dbReference>
<comment type="function">
    <text evidence="4">Responsible for synthesis of pseudouridine from uracil.</text>
</comment>